<sequence length="488" mass="55203">MAISRIHPLFLLLLLLLLLRAFALLPTQAAARGGHDLSDDGDHGSVSRNLLQDKPHITEEMTRGYMSNAELETAVHAFGSRCSNISRVYSIGKSVNDFPLLVIEISDKPRQREAEPAFKFIGNVHGDEPVGREVLMHLANWLCDNYLKDPLATLIVENMHLHILPTMNPDGFALRWRGNANNIDLNRDFPDQFFSVNNDINYRQPETRAIMNWVKQEHFTASASFHGGALVANYPWDGTKDTGKRYYGCPDDKTFRHMASVYSQSHYNMSLSKEFEGGITNGALWYPIYGGMQDWNYIHGGCFELTLEISDTKWPKASELSVIWEHNRMSMLNLLASLIKSGVHGRIFAADTGRPIPGSVTIKGIDSKVRASRTFGDYHRIIVPGEKYEVMASMEGFRPKSTRIVLEQEAVNLDFILEPDGADGQMKLLRNDYGCRCGSGMMFHVEEAHIWLYLLVLCVVLTLYLVFKRKTASRLLAYRYSPRRPVAV</sequence>
<evidence type="ECO:0000256" key="1">
    <source>
        <dbReference type="ARBA" id="ARBA00001947"/>
    </source>
</evidence>
<evidence type="ECO:0000256" key="2">
    <source>
        <dbReference type="ARBA" id="ARBA00005988"/>
    </source>
</evidence>
<evidence type="ECO:0000256" key="10">
    <source>
        <dbReference type="SAM" id="Phobius"/>
    </source>
</evidence>
<gene>
    <name evidence="13" type="ORF">PAHAL_4G329400</name>
</gene>
<keyword evidence="10" id="KW-0812">Transmembrane</keyword>
<evidence type="ECO:0000256" key="9">
    <source>
        <dbReference type="PROSITE-ProRule" id="PRU01379"/>
    </source>
</evidence>
<keyword evidence="5" id="KW-0479">Metal-binding</keyword>
<dbReference type="InterPro" id="IPR050753">
    <property type="entry name" value="Peptidase_M14_domain"/>
</dbReference>
<dbReference type="CDD" id="cd18172">
    <property type="entry name" value="M14_CP_plant"/>
    <property type="match status" value="1"/>
</dbReference>
<dbReference type="EMBL" id="CM008049">
    <property type="protein sequence ID" value="PAN25844.1"/>
    <property type="molecule type" value="Genomic_DNA"/>
</dbReference>
<comment type="cofactor">
    <cofactor evidence="1">
        <name>Zn(2+)</name>
        <dbReference type="ChEBI" id="CHEBI:29105"/>
    </cofactor>
</comment>
<keyword evidence="3" id="KW-0121">Carboxypeptidase</keyword>
<dbReference type="SMART" id="SM00631">
    <property type="entry name" value="Zn_pept"/>
    <property type="match status" value="1"/>
</dbReference>
<dbReference type="GO" id="GO:0004181">
    <property type="term" value="F:metallocarboxypeptidase activity"/>
    <property type="evidence" value="ECO:0007669"/>
    <property type="project" value="InterPro"/>
</dbReference>
<feature type="domain" description="Peptidase M14" evidence="12">
    <location>
        <begin position="64"/>
        <end position="338"/>
    </location>
</feature>
<dbReference type="CDD" id="cd11308">
    <property type="entry name" value="Peptidase_M14NE-CP-C_like"/>
    <property type="match status" value="1"/>
</dbReference>
<reference evidence="13" key="1">
    <citation type="submission" date="2018-04" db="EMBL/GenBank/DDBJ databases">
        <title>WGS assembly of Panicum hallii.</title>
        <authorList>
            <person name="Lovell J."/>
            <person name="Jenkins J."/>
            <person name="Lowry D."/>
            <person name="Mamidi S."/>
            <person name="Sreedasyam A."/>
            <person name="Weng X."/>
            <person name="Barry K."/>
            <person name="Bonette J."/>
            <person name="Campitelli B."/>
            <person name="Daum C."/>
            <person name="Gordon S."/>
            <person name="Gould B."/>
            <person name="Lipzen A."/>
            <person name="Macqueen A."/>
            <person name="Palacio-Mejia J."/>
            <person name="Plott C."/>
            <person name="Shakirov E."/>
            <person name="Shu S."/>
            <person name="Yoshinaga Y."/>
            <person name="Zane M."/>
            <person name="Rokhsar D."/>
            <person name="Grimwood J."/>
            <person name="Schmutz J."/>
            <person name="Juenger T."/>
        </authorList>
    </citation>
    <scope>NUCLEOTIDE SEQUENCE [LARGE SCALE GENOMIC DNA]</scope>
    <source>
        <strain evidence="13">FIL2</strain>
    </source>
</reference>
<evidence type="ECO:0000256" key="4">
    <source>
        <dbReference type="ARBA" id="ARBA00022670"/>
    </source>
</evidence>
<organism evidence="13">
    <name type="scientific">Panicum hallii</name>
    <dbReference type="NCBI Taxonomy" id="206008"/>
    <lineage>
        <taxon>Eukaryota</taxon>
        <taxon>Viridiplantae</taxon>
        <taxon>Streptophyta</taxon>
        <taxon>Embryophyta</taxon>
        <taxon>Tracheophyta</taxon>
        <taxon>Spermatophyta</taxon>
        <taxon>Magnoliopsida</taxon>
        <taxon>Liliopsida</taxon>
        <taxon>Poales</taxon>
        <taxon>Poaceae</taxon>
        <taxon>PACMAD clade</taxon>
        <taxon>Panicoideae</taxon>
        <taxon>Panicodae</taxon>
        <taxon>Paniceae</taxon>
        <taxon>Panicinae</taxon>
        <taxon>Panicum</taxon>
        <taxon>Panicum sect. Panicum</taxon>
    </lineage>
</organism>
<dbReference type="PROSITE" id="PS00132">
    <property type="entry name" value="CARBOXYPEPT_ZN_1"/>
    <property type="match status" value="1"/>
</dbReference>
<dbReference type="PROSITE" id="PS00133">
    <property type="entry name" value="CARBOXYPEPT_ZN_2"/>
    <property type="match status" value="1"/>
</dbReference>
<accession>A0A2S3HLU7</accession>
<dbReference type="FunFam" id="3.40.630.10:FF:000020">
    <property type="entry name" value="Carboxypeptidase D"/>
    <property type="match status" value="1"/>
</dbReference>
<evidence type="ECO:0000256" key="6">
    <source>
        <dbReference type="ARBA" id="ARBA00022801"/>
    </source>
</evidence>
<feature type="chain" id="PRO_5015720348" description="Peptidase M14 domain-containing protein" evidence="11">
    <location>
        <begin position="24"/>
        <end position="488"/>
    </location>
</feature>
<feature type="active site" description="Proton donor/acceptor" evidence="9">
    <location>
        <position position="308"/>
    </location>
</feature>
<dbReference type="PROSITE" id="PS52035">
    <property type="entry name" value="PEPTIDASE_M14"/>
    <property type="match status" value="1"/>
</dbReference>
<dbReference type="Pfam" id="PF00246">
    <property type="entry name" value="Peptidase_M14"/>
    <property type="match status" value="1"/>
</dbReference>
<evidence type="ECO:0000256" key="7">
    <source>
        <dbReference type="ARBA" id="ARBA00022833"/>
    </source>
</evidence>
<dbReference type="InterPro" id="IPR057246">
    <property type="entry name" value="CARBOXYPEPT_ZN_1"/>
</dbReference>
<dbReference type="InterPro" id="IPR000834">
    <property type="entry name" value="Peptidase_M14"/>
</dbReference>
<feature type="signal peptide" evidence="11">
    <location>
        <begin position="1"/>
        <end position="23"/>
    </location>
</feature>
<evidence type="ECO:0000256" key="11">
    <source>
        <dbReference type="SAM" id="SignalP"/>
    </source>
</evidence>
<evidence type="ECO:0000256" key="8">
    <source>
        <dbReference type="ARBA" id="ARBA00023180"/>
    </source>
</evidence>
<keyword evidence="11" id="KW-0732">Signal</keyword>
<dbReference type="PRINTS" id="PR00765">
    <property type="entry name" value="CRBOXYPTASEA"/>
</dbReference>
<dbReference type="Proteomes" id="UP000243499">
    <property type="component" value="Chromosome 4"/>
</dbReference>
<keyword evidence="4" id="KW-0645">Protease</keyword>
<proteinExistence type="inferred from homology"/>
<dbReference type="GO" id="GO:0006518">
    <property type="term" value="P:peptide metabolic process"/>
    <property type="evidence" value="ECO:0007669"/>
    <property type="project" value="TreeGrafter"/>
</dbReference>
<protein>
    <recommendedName>
        <fullName evidence="12">Peptidase M14 domain-containing protein</fullName>
    </recommendedName>
</protein>
<evidence type="ECO:0000256" key="3">
    <source>
        <dbReference type="ARBA" id="ARBA00022645"/>
    </source>
</evidence>
<dbReference type="GO" id="GO:0016485">
    <property type="term" value="P:protein processing"/>
    <property type="evidence" value="ECO:0007669"/>
    <property type="project" value="TreeGrafter"/>
</dbReference>
<dbReference type="AlphaFoldDB" id="A0A2S3HLU7"/>
<dbReference type="Gene3D" id="3.40.630.10">
    <property type="entry name" value="Zn peptidases"/>
    <property type="match status" value="1"/>
</dbReference>
<dbReference type="GO" id="GO:0005615">
    <property type="term" value="C:extracellular space"/>
    <property type="evidence" value="ECO:0007669"/>
    <property type="project" value="TreeGrafter"/>
</dbReference>
<feature type="transmembrane region" description="Helical" evidence="10">
    <location>
        <begin position="450"/>
        <end position="467"/>
    </location>
</feature>
<evidence type="ECO:0000313" key="13">
    <source>
        <dbReference type="EMBL" id="PAN25844.1"/>
    </source>
</evidence>
<name>A0A2S3HLU7_9POAL</name>
<dbReference type="Gramene" id="PAN25844">
    <property type="protein sequence ID" value="PAN25844"/>
    <property type="gene ID" value="PAHAL_4G329400"/>
</dbReference>
<keyword evidence="8" id="KW-0325">Glycoprotein</keyword>
<dbReference type="InterPro" id="IPR057247">
    <property type="entry name" value="CARBOXYPEPT_ZN_2"/>
</dbReference>
<evidence type="ECO:0000259" key="12">
    <source>
        <dbReference type="PROSITE" id="PS52035"/>
    </source>
</evidence>
<dbReference type="InterPro" id="IPR008969">
    <property type="entry name" value="CarboxyPept-like_regulatory"/>
</dbReference>
<evidence type="ECO:0000256" key="5">
    <source>
        <dbReference type="ARBA" id="ARBA00022723"/>
    </source>
</evidence>
<dbReference type="PANTHER" id="PTHR11532">
    <property type="entry name" value="PROTEASE M14 CARBOXYPEPTIDASE"/>
    <property type="match status" value="1"/>
</dbReference>
<dbReference type="Gene3D" id="2.60.40.1120">
    <property type="entry name" value="Carboxypeptidase-like, regulatory domain"/>
    <property type="match status" value="1"/>
</dbReference>
<keyword evidence="7" id="KW-0862">Zinc</keyword>
<dbReference type="PANTHER" id="PTHR11532:SF57">
    <property type="entry name" value="CARBOXYPEPTIDASE D, B"/>
    <property type="match status" value="1"/>
</dbReference>
<keyword evidence="10" id="KW-1133">Transmembrane helix</keyword>
<keyword evidence="6" id="KW-0378">Hydrolase</keyword>
<dbReference type="SUPFAM" id="SSF53187">
    <property type="entry name" value="Zn-dependent exopeptidases"/>
    <property type="match status" value="1"/>
</dbReference>
<dbReference type="GO" id="GO:0008270">
    <property type="term" value="F:zinc ion binding"/>
    <property type="evidence" value="ECO:0007669"/>
    <property type="project" value="InterPro"/>
</dbReference>
<dbReference type="SUPFAM" id="SSF49464">
    <property type="entry name" value="Carboxypeptidase regulatory domain-like"/>
    <property type="match status" value="1"/>
</dbReference>
<comment type="similarity">
    <text evidence="2 9">Belongs to the peptidase M14 family.</text>
</comment>
<keyword evidence="10" id="KW-0472">Membrane</keyword>